<evidence type="ECO:0000313" key="2">
    <source>
        <dbReference type="EMBL" id="GBP72549.1"/>
    </source>
</evidence>
<keyword evidence="3" id="KW-1185">Reference proteome</keyword>
<protein>
    <submittedName>
        <fullName evidence="2">Uncharacterized protein</fullName>
    </submittedName>
</protein>
<dbReference type="EMBL" id="BGZK01001149">
    <property type="protein sequence ID" value="GBP72549.1"/>
    <property type="molecule type" value="Genomic_DNA"/>
</dbReference>
<dbReference type="AlphaFoldDB" id="A0A4C1YD29"/>
<dbReference type="OrthoDB" id="533508at2759"/>
<sequence>MLAWKLLDLKKLSRILVFDEEKNMFMQLRYPAMHAARRSLSRFFLGRMKMGAAVRRLCGPGGAPAAGSVLDRVISQASSEDQTVLYKLADYKKGGLLLETYAKGGMVAAEKLIREELAAYMYAGGKGQVINRAEYLRWKFRDQEQVVVPIEASLSPHDPLARWSDHTACWQMCYRGALGESLLHVLIICDTKEHGCMEIQGMPSLFACMPHTPLPHWFQTLTAKAHLSHNLSYLRSRHFDCELFIPLLVRVGNCQRTLTSGTEGLRCSPRHRRSGLHQVRNSSVDSPAVRMEPGTSRFGGHALGIEQ</sequence>
<dbReference type="STRING" id="151549.A0A4C1YD29"/>
<dbReference type="Proteomes" id="UP000299102">
    <property type="component" value="Unassembled WGS sequence"/>
</dbReference>
<evidence type="ECO:0000313" key="3">
    <source>
        <dbReference type="Proteomes" id="UP000299102"/>
    </source>
</evidence>
<accession>A0A4C1YD29</accession>
<name>A0A4C1YD29_EUMVA</name>
<organism evidence="2 3">
    <name type="scientific">Eumeta variegata</name>
    <name type="common">Bagworm moth</name>
    <name type="synonym">Eumeta japonica</name>
    <dbReference type="NCBI Taxonomy" id="151549"/>
    <lineage>
        <taxon>Eukaryota</taxon>
        <taxon>Metazoa</taxon>
        <taxon>Ecdysozoa</taxon>
        <taxon>Arthropoda</taxon>
        <taxon>Hexapoda</taxon>
        <taxon>Insecta</taxon>
        <taxon>Pterygota</taxon>
        <taxon>Neoptera</taxon>
        <taxon>Endopterygota</taxon>
        <taxon>Lepidoptera</taxon>
        <taxon>Glossata</taxon>
        <taxon>Ditrysia</taxon>
        <taxon>Tineoidea</taxon>
        <taxon>Psychidae</taxon>
        <taxon>Oiketicinae</taxon>
        <taxon>Eumeta</taxon>
    </lineage>
</organism>
<reference evidence="2 3" key="1">
    <citation type="journal article" date="2019" name="Commun. Biol.">
        <title>The bagworm genome reveals a unique fibroin gene that provides high tensile strength.</title>
        <authorList>
            <person name="Kono N."/>
            <person name="Nakamura H."/>
            <person name="Ohtoshi R."/>
            <person name="Tomita M."/>
            <person name="Numata K."/>
            <person name="Arakawa K."/>
        </authorList>
    </citation>
    <scope>NUCLEOTIDE SEQUENCE [LARGE SCALE GENOMIC DNA]</scope>
</reference>
<gene>
    <name evidence="2" type="ORF">EVAR_9694_1</name>
</gene>
<feature type="region of interest" description="Disordered" evidence="1">
    <location>
        <begin position="276"/>
        <end position="307"/>
    </location>
</feature>
<evidence type="ECO:0000256" key="1">
    <source>
        <dbReference type="SAM" id="MobiDB-lite"/>
    </source>
</evidence>
<comment type="caution">
    <text evidence="2">The sequence shown here is derived from an EMBL/GenBank/DDBJ whole genome shotgun (WGS) entry which is preliminary data.</text>
</comment>
<proteinExistence type="predicted"/>